<reference evidence="2" key="3">
    <citation type="submission" date="2019-08" db="EMBL/GenBank/DDBJ databases">
        <authorList>
            <consortium name="Photinus pyralis genome working group"/>
            <person name="Fallon T.R."/>
            <person name="Sander Lower S.E."/>
            <person name="Weng J.-K."/>
        </authorList>
    </citation>
    <scope>NUCLEOTIDE SEQUENCE</scope>
    <source>
        <strain evidence="2">1611_PpyrPB1</strain>
        <tissue evidence="2">Whole body</tissue>
    </source>
</reference>
<organism evidence="1">
    <name type="scientific">Photinus pyralis</name>
    <name type="common">Common eastern firefly</name>
    <name type="synonym">Lampyris pyralis</name>
    <dbReference type="NCBI Taxonomy" id="7054"/>
    <lineage>
        <taxon>Eukaryota</taxon>
        <taxon>Metazoa</taxon>
        <taxon>Ecdysozoa</taxon>
        <taxon>Arthropoda</taxon>
        <taxon>Hexapoda</taxon>
        <taxon>Insecta</taxon>
        <taxon>Pterygota</taxon>
        <taxon>Neoptera</taxon>
        <taxon>Endopterygota</taxon>
        <taxon>Coleoptera</taxon>
        <taxon>Polyphaga</taxon>
        <taxon>Elateriformia</taxon>
        <taxon>Elateroidea</taxon>
        <taxon>Lampyridae</taxon>
        <taxon>Lampyrinae</taxon>
        <taxon>Photinus</taxon>
    </lineage>
</organism>
<protein>
    <submittedName>
        <fullName evidence="1">Uncharacterized protein</fullName>
    </submittedName>
</protein>
<dbReference type="AlphaFoldDB" id="A0A1Y1N6P7"/>
<keyword evidence="3" id="KW-1185">Reference proteome</keyword>
<dbReference type="OrthoDB" id="284357at2759"/>
<gene>
    <name evidence="2" type="ORF">PPYR_07930</name>
</gene>
<dbReference type="EMBL" id="GEZM01011240">
    <property type="protein sequence ID" value="JAV93574.1"/>
    <property type="molecule type" value="Transcribed_RNA"/>
</dbReference>
<reference evidence="1" key="1">
    <citation type="journal article" date="2016" name="Sci. Rep.">
        <title>Molecular characterization of firefly nuptial gifts: a multi-omics approach sheds light on postcopulatory sexual selection.</title>
        <authorList>
            <person name="Al-Wathiqui N."/>
            <person name="Fallon T.R."/>
            <person name="South A."/>
            <person name="Weng J.K."/>
            <person name="Lewis S.M."/>
        </authorList>
    </citation>
    <scope>NUCLEOTIDE SEQUENCE</scope>
</reference>
<dbReference type="EMBL" id="VVIM01000005">
    <property type="protein sequence ID" value="KAB0800050.1"/>
    <property type="molecule type" value="Genomic_DNA"/>
</dbReference>
<dbReference type="InParanoid" id="A0A1Y1N6P7"/>
<proteinExistence type="predicted"/>
<evidence type="ECO:0000313" key="2">
    <source>
        <dbReference type="EMBL" id="KAB0800050.1"/>
    </source>
</evidence>
<evidence type="ECO:0000313" key="3">
    <source>
        <dbReference type="Proteomes" id="UP000327044"/>
    </source>
</evidence>
<accession>A0A1Y1N6P7</accession>
<sequence length="343" mass="40511">MTTYESISTDITNLFASFDKYVNMYETNTWLNSVSIEELKNGFKLGKLIEDSVRNLQLKQCTNTFFSVLNAWWKQKSRTKVYSVDFFLKACDNLLTKFFQKNIPIQTLDNAIRMYTSLFPRERFEKVISRLILMSASHTQIIDYTIANKDNIDIQFLQCRLLLTNWLQECECGRIENVKGVISNMFLSYKLQSTLPLLVTILTVNIENEAPVTNIILENLYMKMEDRSVLSKQFWLSLFRYVDRQRLSKVCLRYNEFLIKLFDFIIYIGCMMNYIPHNSEMKWMGDPETSICPNLMYEDLVKVVKFLYRDHLDLGRYIDLRIAEAKKGLNVKLWNQLMSDIVV</sequence>
<evidence type="ECO:0000313" key="1">
    <source>
        <dbReference type="EMBL" id="JAV93574.1"/>
    </source>
</evidence>
<dbReference type="Proteomes" id="UP000327044">
    <property type="component" value="Unassembled WGS sequence"/>
</dbReference>
<name>A0A1Y1N6P7_PHOPY</name>
<dbReference type="EMBL" id="GEZM01011238">
    <property type="protein sequence ID" value="JAV93576.1"/>
    <property type="molecule type" value="Transcribed_RNA"/>
</dbReference>
<reference evidence="2 3" key="2">
    <citation type="journal article" date="2018" name="Elife">
        <title>Firefly genomes illuminate parallel origins of bioluminescence in beetles.</title>
        <authorList>
            <person name="Fallon T.R."/>
            <person name="Lower S.E."/>
            <person name="Chang C.H."/>
            <person name="Bessho-Uehara M."/>
            <person name="Martin G.J."/>
            <person name="Bewick A.J."/>
            <person name="Behringer M."/>
            <person name="Debat H.J."/>
            <person name="Wong I."/>
            <person name="Day J.C."/>
            <person name="Suvorov A."/>
            <person name="Silva C.J."/>
            <person name="Stanger-Hall K.F."/>
            <person name="Hall D.W."/>
            <person name="Schmitz R.J."/>
            <person name="Nelson D.R."/>
            <person name="Lewis S.M."/>
            <person name="Shigenobu S."/>
            <person name="Bybee S.M."/>
            <person name="Larracuente A.M."/>
            <person name="Oba Y."/>
            <person name="Weng J.K."/>
        </authorList>
    </citation>
    <scope>NUCLEOTIDE SEQUENCE [LARGE SCALE GENOMIC DNA]</scope>
    <source>
        <strain evidence="2">1611_PpyrPB1</strain>
        <tissue evidence="2">Whole body</tissue>
    </source>
</reference>